<dbReference type="VEuPathDB" id="CryptoDB:Vbra_6755"/>
<reference evidence="1 2" key="1">
    <citation type="submission" date="2014-11" db="EMBL/GenBank/DDBJ databases">
        <authorList>
            <person name="Zhu J."/>
            <person name="Qi W."/>
            <person name="Song R."/>
        </authorList>
    </citation>
    <scope>NUCLEOTIDE SEQUENCE [LARGE SCALE GENOMIC DNA]</scope>
</reference>
<proteinExistence type="predicted"/>
<evidence type="ECO:0000313" key="2">
    <source>
        <dbReference type="Proteomes" id="UP000041254"/>
    </source>
</evidence>
<dbReference type="Gene3D" id="2.170.270.10">
    <property type="entry name" value="SET domain"/>
    <property type="match status" value="1"/>
</dbReference>
<protein>
    <recommendedName>
        <fullName evidence="3">SET domain-containing protein</fullName>
    </recommendedName>
</protein>
<dbReference type="InParanoid" id="A0A0G4E9F7"/>
<gene>
    <name evidence="1" type="ORF">Vbra_6755</name>
</gene>
<dbReference type="Proteomes" id="UP000041254">
    <property type="component" value="Unassembled WGS sequence"/>
</dbReference>
<dbReference type="EMBL" id="CDMY01000040">
    <property type="protein sequence ID" value="CEL92017.1"/>
    <property type="molecule type" value="Genomic_DNA"/>
</dbReference>
<sequence length="206" mass="23187">MAASPQRGDGDAYSKIADEVDRHRLLRRDDLPRYHQMLNRLEECKTYVAQSLVAPPGQRGLFTSIARRRGETVTHTLGFRFPAEVDDEAAMNKVRELMPYALAKGYMFYPLVLIKAKELVLACPELDPSWLINVAHPSPPANANVKWIEVRRSGSSSGRERGEGQQHHMEVAIIATRDIKAGEELLIATYDPDKDEVETTARGYEL</sequence>
<organism evidence="1 2">
    <name type="scientific">Vitrella brassicaformis (strain CCMP3155)</name>
    <dbReference type="NCBI Taxonomy" id="1169540"/>
    <lineage>
        <taxon>Eukaryota</taxon>
        <taxon>Sar</taxon>
        <taxon>Alveolata</taxon>
        <taxon>Colpodellida</taxon>
        <taxon>Vitrellaceae</taxon>
        <taxon>Vitrella</taxon>
    </lineage>
</organism>
<keyword evidence="2" id="KW-1185">Reference proteome</keyword>
<evidence type="ECO:0008006" key="3">
    <source>
        <dbReference type="Google" id="ProtNLM"/>
    </source>
</evidence>
<name>A0A0G4E9F7_VITBC</name>
<accession>A0A0G4E9F7</accession>
<dbReference type="CDD" id="cd08161">
    <property type="entry name" value="SET"/>
    <property type="match status" value="1"/>
</dbReference>
<dbReference type="InterPro" id="IPR046341">
    <property type="entry name" value="SET_dom_sf"/>
</dbReference>
<evidence type="ECO:0000313" key="1">
    <source>
        <dbReference type="EMBL" id="CEL92017.1"/>
    </source>
</evidence>
<dbReference type="AlphaFoldDB" id="A0A0G4E9F7"/>
<dbReference type="SUPFAM" id="SSF82199">
    <property type="entry name" value="SET domain"/>
    <property type="match status" value="1"/>
</dbReference>